<evidence type="ECO:0000256" key="3">
    <source>
        <dbReference type="ARBA" id="ARBA00013194"/>
    </source>
</evidence>
<comment type="caution">
    <text evidence="6">The sequence shown here is derived from an EMBL/GenBank/DDBJ whole genome shotgun (WGS) entry which is preliminary data.</text>
</comment>
<dbReference type="Gene3D" id="1.10.4030.10">
    <property type="entry name" value="Porin chaperone SurA, peptide-binding domain"/>
    <property type="match status" value="1"/>
</dbReference>
<dbReference type="PANTHER" id="PTHR47245">
    <property type="entry name" value="PEPTIDYLPROLYL ISOMERASE"/>
    <property type="match status" value="1"/>
</dbReference>
<name>A0ABS0B8G8_9GAMM</name>
<accession>A0ABS0B8G8</accession>
<organism evidence="6 7">
    <name type="scientific">Lysobacter niastensis</name>
    <dbReference type="NCBI Taxonomy" id="380629"/>
    <lineage>
        <taxon>Bacteria</taxon>
        <taxon>Pseudomonadati</taxon>
        <taxon>Pseudomonadota</taxon>
        <taxon>Gammaproteobacteria</taxon>
        <taxon>Lysobacterales</taxon>
        <taxon>Lysobacteraceae</taxon>
        <taxon>Lysobacter</taxon>
    </lineage>
</organism>
<dbReference type="Proteomes" id="UP001429984">
    <property type="component" value="Unassembled WGS sequence"/>
</dbReference>
<keyword evidence="6" id="KW-0413">Isomerase</keyword>
<dbReference type="InterPro" id="IPR000297">
    <property type="entry name" value="PPIase_PpiC"/>
</dbReference>
<dbReference type="GO" id="GO:0016853">
    <property type="term" value="F:isomerase activity"/>
    <property type="evidence" value="ECO:0007669"/>
    <property type="project" value="UniProtKB-KW"/>
</dbReference>
<proteinExistence type="inferred from homology"/>
<dbReference type="PANTHER" id="PTHR47245:SF2">
    <property type="entry name" value="PEPTIDYL-PROLYL CIS-TRANS ISOMERASE HP_0175-RELATED"/>
    <property type="match status" value="1"/>
</dbReference>
<dbReference type="Pfam" id="PF13145">
    <property type="entry name" value="Rotamase_2"/>
    <property type="match status" value="1"/>
</dbReference>
<evidence type="ECO:0000259" key="5">
    <source>
        <dbReference type="Pfam" id="PF13145"/>
    </source>
</evidence>
<comment type="similarity">
    <text evidence="2">Belongs to the PpiC/parvulin rotamase family.</text>
</comment>
<dbReference type="EC" id="5.2.1.8" evidence="3"/>
<evidence type="ECO:0000313" key="7">
    <source>
        <dbReference type="Proteomes" id="UP001429984"/>
    </source>
</evidence>
<sequence>MHKLLREPLLHFLLLGAGLFVLYGWVGSRGGGADGQVRITGGRVAHLVAGFEGIHQRPPEAHELEGLIEEAIREEIFYREAKALGLDQDDTIVRRRLMQKLEFVSEDVVQVPEPSDAQLLEYLQANPDRFRAETRYSLQQVYFNPQRHGPRLADDIASVLSELQQAGAMADASGIGDPMLLEHRLGDVTASEVVRLFGARFEAALRTMPTQAWQGPVSSGYGVHLVRIDRRDDGRAAALRDVRSEVRREWIYDQRKQLNERFYAELRKRYEVTVERPARGGGASGRVAGIRQ</sequence>
<keyword evidence="7" id="KW-1185">Reference proteome</keyword>
<reference evidence="6 7" key="1">
    <citation type="submission" date="2020-11" db="EMBL/GenBank/DDBJ databases">
        <title>Draft Genome Sequence and Secondary Metabolite Biosynthetic Potential of the Lysobacter niastensis Type strain DSM 18481.</title>
        <authorList>
            <person name="Turrini P."/>
            <person name="Artuso I."/>
            <person name="Tescari M."/>
            <person name="Lugli G.A."/>
            <person name="Frangipani E."/>
            <person name="Ventura M."/>
            <person name="Visca P."/>
        </authorList>
    </citation>
    <scope>NUCLEOTIDE SEQUENCE [LARGE SCALE GENOMIC DNA]</scope>
    <source>
        <strain evidence="6 7">DSM 18481</strain>
    </source>
</reference>
<dbReference type="Gene3D" id="3.10.50.40">
    <property type="match status" value="1"/>
</dbReference>
<dbReference type="InterPro" id="IPR046357">
    <property type="entry name" value="PPIase_dom_sf"/>
</dbReference>
<evidence type="ECO:0000256" key="2">
    <source>
        <dbReference type="ARBA" id="ARBA00007656"/>
    </source>
</evidence>
<dbReference type="InterPro" id="IPR050245">
    <property type="entry name" value="PrsA_foldase"/>
</dbReference>
<protein>
    <recommendedName>
        <fullName evidence="3">peptidylprolyl isomerase</fullName>
        <ecNumber evidence="3">5.2.1.8</ecNumber>
    </recommendedName>
</protein>
<keyword evidence="4" id="KW-0697">Rotamase</keyword>
<comment type="catalytic activity">
    <reaction evidence="1">
        <text>[protein]-peptidylproline (omega=180) = [protein]-peptidylproline (omega=0)</text>
        <dbReference type="Rhea" id="RHEA:16237"/>
        <dbReference type="Rhea" id="RHEA-COMP:10747"/>
        <dbReference type="Rhea" id="RHEA-COMP:10748"/>
        <dbReference type="ChEBI" id="CHEBI:83833"/>
        <dbReference type="ChEBI" id="CHEBI:83834"/>
        <dbReference type="EC" id="5.2.1.8"/>
    </reaction>
</comment>
<dbReference type="EMBL" id="JADLZT010000004">
    <property type="protein sequence ID" value="MBF6024022.1"/>
    <property type="molecule type" value="Genomic_DNA"/>
</dbReference>
<gene>
    <name evidence="6" type="ORF">IU514_08265</name>
</gene>
<evidence type="ECO:0000313" key="6">
    <source>
        <dbReference type="EMBL" id="MBF6024022.1"/>
    </source>
</evidence>
<feature type="domain" description="PpiC" evidence="5">
    <location>
        <begin position="114"/>
        <end position="243"/>
    </location>
</feature>
<evidence type="ECO:0000256" key="4">
    <source>
        <dbReference type="ARBA" id="ARBA00023110"/>
    </source>
</evidence>
<dbReference type="RefSeq" id="WP_194930626.1">
    <property type="nucleotide sequence ID" value="NZ_JADLZT010000004.1"/>
</dbReference>
<evidence type="ECO:0000256" key="1">
    <source>
        <dbReference type="ARBA" id="ARBA00000971"/>
    </source>
</evidence>